<proteinExistence type="predicted"/>
<evidence type="ECO:0000313" key="1">
    <source>
        <dbReference type="EMBL" id="EFN80741.1"/>
    </source>
</evidence>
<keyword evidence="2" id="KW-1185">Reference proteome</keyword>
<dbReference type="EMBL" id="GL450612">
    <property type="protein sequence ID" value="EFN80741.1"/>
    <property type="molecule type" value="Genomic_DNA"/>
</dbReference>
<reference evidence="1 2" key="1">
    <citation type="journal article" date="2010" name="Science">
        <title>Genomic comparison of the ants Camponotus floridanus and Harpegnathos saltator.</title>
        <authorList>
            <person name="Bonasio R."/>
            <person name="Zhang G."/>
            <person name="Ye C."/>
            <person name="Mutti N.S."/>
            <person name="Fang X."/>
            <person name="Qin N."/>
            <person name="Donahue G."/>
            <person name="Yang P."/>
            <person name="Li Q."/>
            <person name="Li C."/>
            <person name="Zhang P."/>
            <person name="Huang Z."/>
            <person name="Berger S.L."/>
            <person name="Reinberg D."/>
            <person name="Wang J."/>
            <person name="Liebig J."/>
        </authorList>
    </citation>
    <scope>NUCLEOTIDE SEQUENCE [LARGE SCALE GENOMIC DNA]</scope>
    <source>
        <strain evidence="1 2">R22 G/1</strain>
    </source>
</reference>
<feature type="non-terminal residue" evidence="1">
    <location>
        <position position="83"/>
    </location>
</feature>
<evidence type="ECO:0008006" key="3">
    <source>
        <dbReference type="Google" id="ProtNLM"/>
    </source>
</evidence>
<protein>
    <recommendedName>
        <fullName evidence="3">Histone-lysine N-methyltransferase SETMAR</fullName>
    </recommendedName>
</protein>
<dbReference type="GO" id="GO:0003676">
    <property type="term" value="F:nucleic acid binding"/>
    <property type="evidence" value="ECO:0007669"/>
    <property type="project" value="InterPro"/>
</dbReference>
<dbReference type="Gene3D" id="3.30.420.10">
    <property type="entry name" value="Ribonuclease H-like superfamily/Ribonuclease H"/>
    <property type="match status" value="1"/>
</dbReference>
<dbReference type="InParanoid" id="E2BU86"/>
<sequence length="83" mass="10054">FLIKHGIVQLRQPLYSPDIVLCDFWLFLKLKHPLKGNKAKCDEEAVGYESCWYQKNDFQDCFRKWVHRWQKVIVSEGNYFEDN</sequence>
<dbReference type="InterPro" id="IPR036397">
    <property type="entry name" value="RNaseH_sf"/>
</dbReference>
<gene>
    <name evidence="1" type="ORF">EAI_09084</name>
</gene>
<name>E2BU86_HARSA</name>
<dbReference type="AlphaFoldDB" id="E2BU86"/>
<accession>E2BU86</accession>
<organism evidence="2">
    <name type="scientific">Harpegnathos saltator</name>
    <name type="common">Jerdon's jumping ant</name>
    <dbReference type="NCBI Taxonomy" id="610380"/>
    <lineage>
        <taxon>Eukaryota</taxon>
        <taxon>Metazoa</taxon>
        <taxon>Ecdysozoa</taxon>
        <taxon>Arthropoda</taxon>
        <taxon>Hexapoda</taxon>
        <taxon>Insecta</taxon>
        <taxon>Pterygota</taxon>
        <taxon>Neoptera</taxon>
        <taxon>Endopterygota</taxon>
        <taxon>Hymenoptera</taxon>
        <taxon>Apocrita</taxon>
        <taxon>Aculeata</taxon>
        <taxon>Formicoidea</taxon>
        <taxon>Formicidae</taxon>
        <taxon>Ponerinae</taxon>
        <taxon>Ponerini</taxon>
        <taxon>Harpegnathos</taxon>
    </lineage>
</organism>
<dbReference type="Proteomes" id="UP000008237">
    <property type="component" value="Unassembled WGS sequence"/>
</dbReference>
<feature type="non-terminal residue" evidence="1">
    <location>
        <position position="1"/>
    </location>
</feature>
<evidence type="ECO:0000313" key="2">
    <source>
        <dbReference type="Proteomes" id="UP000008237"/>
    </source>
</evidence>